<dbReference type="InterPro" id="IPR008275">
    <property type="entry name" value="CoA_E_activase_dom"/>
</dbReference>
<dbReference type="AlphaFoldDB" id="A0A0J6ZS83"/>
<comment type="caution">
    <text evidence="6">The sequence shown here is derived from an EMBL/GenBank/DDBJ whole genome shotgun (WGS) entry which is preliminary data.</text>
</comment>
<evidence type="ECO:0000259" key="5">
    <source>
        <dbReference type="Pfam" id="PF01869"/>
    </source>
</evidence>
<dbReference type="PATRIC" id="fig|1122219.3.peg.8"/>
<evidence type="ECO:0000256" key="2">
    <source>
        <dbReference type="ARBA" id="ARBA00022723"/>
    </source>
</evidence>
<dbReference type="GO" id="GO:0046872">
    <property type="term" value="F:metal ion binding"/>
    <property type="evidence" value="ECO:0007669"/>
    <property type="project" value="UniProtKB-KW"/>
</dbReference>
<keyword evidence="4" id="KW-0411">Iron-sulfur</keyword>
<dbReference type="PANTHER" id="PTHR32329:SF2">
    <property type="entry name" value="BIFUNCTIONAL PROTEIN [INCLUDES 2-HYDROXYACYL-COA DEHYDRATASE (N-TER) AND ITS ACTIVATOR DOMAIN (C_TERM)"/>
    <property type="match status" value="1"/>
</dbReference>
<comment type="cofactor">
    <cofactor evidence="1">
        <name>[4Fe-4S] cluster</name>
        <dbReference type="ChEBI" id="CHEBI:49883"/>
    </cofactor>
</comment>
<evidence type="ECO:0000256" key="3">
    <source>
        <dbReference type="ARBA" id="ARBA00023004"/>
    </source>
</evidence>
<dbReference type="InterPro" id="IPR051805">
    <property type="entry name" value="Dehydratase_Activator_Redct"/>
</dbReference>
<keyword evidence="7" id="KW-1185">Reference proteome</keyword>
<name>A0A0J6ZS83_9FIRM</name>
<proteinExistence type="predicted"/>
<feature type="domain" description="ATPase BadF/BadG/BcrA/BcrD type" evidence="5">
    <location>
        <begin position="8"/>
        <end position="249"/>
    </location>
</feature>
<sequence>MMKQIWYIGIDMGSTAAKIVAVGDHELRFVMPTGWSCLDTAGQILKKLKNQGILPENSRIVSTGYGRQAVSYADKAVTEITCHAAGCAQQYPDCTIIDVGGQDTKAIHVCSAVVDDFIMNDKCSAGTGKFIEIMANRLGCTIDTLFSLAAKGRPVNISSLCTVFAESEIIGHISKGKARENIAAGIVRSVAIKVTQLAQQVPVTGPVLLTGGLSHLPYFAAALGKELQCVVRSAPQGRYAGAYGAAVLAKKVSQ</sequence>
<dbReference type="GO" id="GO:0051536">
    <property type="term" value="F:iron-sulfur cluster binding"/>
    <property type="evidence" value="ECO:0007669"/>
    <property type="project" value="UniProtKB-KW"/>
</dbReference>
<dbReference type="InterPro" id="IPR002731">
    <property type="entry name" value="ATPase_BadF"/>
</dbReference>
<dbReference type="SUPFAM" id="SSF53067">
    <property type="entry name" value="Actin-like ATPase domain"/>
    <property type="match status" value="1"/>
</dbReference>
<keyword evidence="2" id="KW-0479">Metal-binding</keyword>
<dbReference type="CDD" id="cd24109">
    <property type="entry name" value="ASKHA_NBD_YjiL-like"/>
    <property type="match status" value="1"/>
</dbReference>
<dbReference type="EMBL" id="LEKT01000001">
    <property type="protein sequence ID" value="KMO87821.1"/>
    <property type="molecule type" value="Genomic_DNA"/>
</dbReference>
<dbReference type="Gene3D" id="3.30.420.40">
    <property type="match status" value="2"/>
</dbReference>
<evidence type="ECO:0000313" key="6">
    <source>
        <dbReference type="EMBL" id="KMO87821.1"/>
    </source>
</evidence>
<dbReference type="STRING" id="39029.BSR42_02855"/>
<dbReference type="RefSeq" id="WP_048512778.1">
    <property type="nucleotide sequence ID" value="NZ_FUXD01000005.1"/>
</dbReference>
<dbReference type="InParanoid" id="A0A0J6ZS83"/>
<organism evidence="6 7">
    <name type="scientific">Megasphaera cerevisiae DSM 20462</name>
    <dbReference type="NCBI Taxonomy" id="1122219"/>
    <lineage>
        <taxon>Bacteria</taxon>
        <taxon>Bacillati</taxon>
        <taxon>Bacillota</taxon>
        <taxon>Negativicutes</taxon>
        <taxon>Veillonellales</taxon>
        <taxon>Veillonellaceae</taxon>
        <taxon>Megasphaera</taxon>
    </lineage>
</organism>
<dbReference type="PANTHER" id="PTHR32329">
    <property type="entry name" value="BIFUNCTIONAL PROTEIN [INCLUDES 2-HYDROXYACYL-COA DEHYDRATASE (N-TER) AND ITS ACTIVATOR DOMAIN (C_TERM)-RELATED"/>
    <property type="match status" value="1"/>
</dbReference>
<accession>A0A0J6ZS83</accession>
<dbReference type="Pfam" id="PF01869">
    <property type="entry name" value="BcrAD_BadFG"/>
    <property type="match status" value="1"/>
</dbReference>
<evidence type="ECO:0000256" key="1">
    <source>
        <dbReference type="ARBA" id="ARBA00001966"/>
    </source>
</evidence>
<evidence type="ECO:0000256" key="4">
    <source>
        <dbReference type="ARBA" id="ARBA00023014"/>
    </source>
</evidence>
<dbReference type="OrthoDB" id="9802715at2"/>
<keyword evidence="3" id="KW-0408">Iron</keyword>
<dbReference type="Proteomes" id="UP000036503">
    <property type="component" value="Unassembled WGS sequence"/>
</dbReference>
<reference evidence="6 7" key="1">
    <citation type="submission" date="2015-06" db="EMBL/GenBank/DDBJ databases">
        <title>Draft genome sequence of beer spoilage bacterium Megasphaera cerevisiae type strain 20462.</title>
        <authorList>
            <person name="Kutumbaka K."/>
            <person name="Pasmowitz J."/>
            <person name="Mategko J."/>
            <person name="Reyes D."/>
            <person name="Friedrich A."/>
            <person name="Han S."/>
            <person name="Martens-Habbena W."/>
            <person name="Neal-McKinney J."/>
            <person name="Janagama H.K."/>
            <person name="Nadala C."/>
            <person name="Samadpour M."/>
        </authorList>
    </citation>
    <scope>NUCLEOTIDE SEQUENCE [LARGE SCALE GENOMIC DNA]</scope>
    <source>
        <strain evidence="6 7">DSM 20462</strain>
    </source>
</reference>
<protein>
    <submittedName>
        <fullName evidence="6">CoA activase</fullName>
    </submittedName>
</protein>
<dbReference type="InterPro" id="IPR043129">
    <property type="entry name" value="ATPase_NBD"/>
</dbReference>
<dbReference type="NCBIfam" id="TIGR00241">
    <property type="entry name" value="CoA_E_activ"/>
    <property type="match status" value="1"/>
</dbReference>
<gene>
    <name evidence="6" type="ORF">AB840_00035</name>
</gene>
<evidence type="ECO:0000313" key="7">
    <source>
        <dbReference type="Proteomes" id="UP000036503"/>
    </source>
</evidence>